<dbReference type="GeneID" id="93221122"/>
<reference evidence="10 11" key="1">
    <citation type="submission" date="2020-02" db="EMBL/GenBank/DDBJ databases">
        <title>Complete genome sequences of six Lactobacillus iners strains isolated from the human vagina.</title>
        <authorList>
            <person name="France M.T."/>
            <person name="Rutt L."/>
            <person name="Narina S."/>
            <person name="Arbaugh S."/>
            <person name="Humphrys M.S."/>
            <person name="Ma B."/>
            <person name="Hayward M.R."/>
            <person name="Relman D."/>
            <person name="Kwon D.S."/>
            <person name="Ravel J."/>
        </authorList>
    </citation>
    <scope>NUCLEOTIDE SEQUENCE [LARGE SCALE GENOMIC DNA]</scope>
    <source>
        <strain evidence="10 11">C0210C1</strain>
    </source>
</reference>
<dbReference type="PANTHER" id="PTHR31727:SF6">
    <property type="entry name" value="OLEOYL-ACYL CARRIER PROTEIN THIOESTERASE 1, CHLOROPLASTIC"/>
    <property type="match status" value="1"/>
</dbReference>
<protein>
    <submittedName>
        <fullName evidence="10">Acyl-ACP thioesterase</fullName>
    </submittedName>
</protein>
<accession>A0A6G7B800</accession>
<keyword evidence="6" id="KW-0443">Lipid metabolism</keyword>
<dbReference type="EMBL" id="CP049228">
    <property type="protein sequence ID" value="QIH23449.1"/>
    <property type="molecule type" value="Genomic_DNA"/>
</dbReference>
<name>A0A6G7B800_9LACO</name>
<dbReference type="GO" id="GO:0016297">
    <property type="term" value="F:fatty acyl-[ACP] hydrolase activity"/>
    <property type="evidence" value="ECO:0007669"/>
    <property type="project" value="InterPro"/>
</dbReference>
<dbReference type="Gene3D" id="3.10.129.10">
    <property type="entry name" value="Hotdog Thioesterase"/>
    <property type="match status" value="1"/>
</dbReference>
<evidence type="ECO:0000256" key="2">
    <source>
        <dbReference type="ARBA" id="ARBA00022516"/>
    </source>
</evidence>
<proteinExistence type="inferred from homology"/>
<keyword evidence="4" id="KW-0276">Fatty acid metabolism</keyword>
<evidence type="ECO:0000256" key="6">
    <source>
        <dbReference type="ARBA" id="ARBA00023098"/>
    </source>
</evidence>
<evidence type="ECO:0000256" key="1">
    <source>
        <dbReference type="ARBA" id="ARBA00006500"/>
    </source>
</evidence>
<evidence type="ECO:0000256" key="4">
    <source>
        <dbReference type="ARBA" id="ARBA00022832"/>
    </source>
</evidence>
<dbReference type="RefSeq" id="WP_006735156.1">
    <property type="nucleotide sequence ID" value="NZ_CP049225.1"/>
</dbReference>
<keyword evidence="7" id="KW-0275">Fatty acid biosynthesis</keyword>
<dbReference type="GO" id="GO:0000036">
    <property type="term" value="F:acyl carrier activity"/>
    <property type="evidence" value="ECO:0007669"/>
    <property type="project" value="TreeGrafter"/>
</dbReference>
<evidence type="ECO:0000313" key="11">
    <source>
        <dbReference type="Proteomes" id="UP000501676"/>
    </source>
</evidence>
<evidence type="ECO:0000256" key="5">
    <source>
        <dbReference type="ARBA" id="ARBA00022946"/>
    </source>
</evidence>
<dbReference type="InterPro" id="IPR029069">
    <property type="entry name" value="HotDog_dom_sf"/>
</dbReference>
<dbReference type="SUPFAM" id="SSF54637">
    <property type="entry name" value="Thioesterase/thiol ester dehydrase-isomerase"/>
    <property type="match status" value="2"/>
</dbReference>
<dbReference type="InterPro" id="IPR049427">
    <property type="entry name" value="Acyl-ACP_TE_C"/>
</dbReference>
<dbReference type="Proteomes" id="UP000501676">
    <property type="component" value="Chromosome"/>
</dbReference>
<organism evidence="10 11">
    <name type="scientific">Lactobacillus iners</name>
    <dbReference type="NCBI Taxonomy" id="147802"/>
    <lineage>
        <taxon>Bacteria</taxon>
        <taxon>Bacillati</taxon>
        <taxon>Bacillota</taxon>
        <taxon>Bacilli</taxon>
        <taxon>Lactobacillales</taxon>
        <taxon>Lactobacillaceae</taxon>
        <taxon>Lactobacillus</taxon>
    </lineage>
</organism>
<gene>
    <name evidence="10" type="ORF">G6Z83_01540</name>
</gene>
<evidence type="ECO:0000259" key="9">
    <source>
        <dbReference type="Pfam" id="PF20791"/>
    </source>
</evidence>
<dbReference type="Pfam" id="PF01643">
    <property type="entry name" value="Acyl-ACP_TE"/>
    <property type="match status" value="1"/>
</dbReference>
<dbReference type="PANTHER" id="PTHR31727">
    <property type="entry name" value="OLEOYL-ACYL CARRIER PROTEIN THIOESTERASE 1, CHLOROPLASTIC"/>
    <property type="match status" value="1"/>
</dbReference>
<evidence type="ECO:0000256" key="3">
    <source>
        <dbReference type="ARBA" id="ARBA00022801"/>
    </source>
</evidence>
<evidence type="ECO:0000259" key="8">
    <source>
        <dbReference type="Pfam" id="PF01643"/>
    </source>
</evidence>
<sequence length="239" mass="28154">MEKLEKKYTIKSHDCDESGRLKMSILISYMMDTMSHLLDPCIKIEHAGWVVVNYQFDINKLPKFDDQITIKIDLCYYNRFFAYIKFLVKDLQENELVTINSQWILFDLLSRRMIELDSAKVGISDAQKIAKLPHFDRIKVLAGQEDFQRSYRVMYSDLDVNHHLTNGRYFDWIVNTIPRDFLNSHSMVAASIQFRKEILYDQSAVVTLTWNADHSVSYHTIKRDEQILTVAKISWVSDK</sequence>
<comment type="similarity">
    <text evidence="1">Belongs to the acyl-ACP thioesterase family.</text>
</comment>
<dbReference type="AlphaFoldDB" id="A0A6G7B800"/>
<evidence type="ECO:0000313" key="10">
    <source>
        <dbReference type="EMBL" id="QIH23449.1"/>
    </source>
</evidence>
<dbReference type="InterPro" id="IPR002864">
    <property type="entry name" value="Acyl-ACP_thioesterase_NHD"/>
</dbReference>
<feature type="domain" description="Acyl-ACP thioesterase-like C-terminal" evidence="9">
    <location>
        <begin position="144"/>
        <end position="235"/>
    </location>
</feature>
<evidence type="ECO:0000256" key="7">
    <source>
        <dbReference type="ARBA" id="ARBA00023160"/>
    </source>
</evidence>
<dbReference type="Pfam" id="PF20791">
    <property type="entry name" value="Acyl-ACP_TE_C"/>
    <property type="match status" value="1"/>
</dbReference>
<keyword evidence="2" id="KW-0444">Lipid biosynthesis</keyword>
<keyword evidence="5" id="KW-0809">Transit peptide</keyword>
<feature type="domain" description="Acyl-ACP thioesterase N-terminal hotdog" evidence="8">
    <location>
        <begin position="3"/>
        <end position="115"/>
    </location>
</feature>
<keyword evidence="3" id="KW-0378">Hydrolase</keyword>
<dbReference type="InterPro" id="IPR045023">
    <property type="entry name" value="FATA/B"/>
</dbReference>